<keyword evidence="3" id="KW-1185">Reference proteome</keyword>
<reference evidence="2 3" key="1">
    <citation type="submission" date="2023-09" db="EMBL/GenBank/DDBJ databases">
        <authorList>
            <person name="Page C.A."/>
            <person name="Perez-Diaz I.M."/>
        </authorList>
    </citation>
    <scope>NUCLEOTIDE SEQUENCE [LARGE SCALE GENOMIC DNA]</scope>
    <source>
        <strain evidence="2 3">Ll15</strain>
    </source>
</reference>
<sequence length="60" mass="6578">MTKNFTYLALLCSFSMLLIIGGVLLAKLPVIVQILMISIGLILGIVCFISLIRLLVTQNK</sequence>
<dbReference type="EMBL" id="CP137624">
    <property type="protein sequence ID" value="WPK12921.1"/>
    <property type="molecule type" value="Genomic_DNA"/>
</dbReference>
<evidence type="ECO:0000313" key="3">
    <source>
        <dbReference type="Proteomes" id="UP001322664"/>
    </source>
</evidence>
<organism evidence="2 3">
    <name type="scientific">Lysinibacillus louembei</name>
    <dbReference type="NCBI Taxonomy" id="1470088"/>
    <lineage>
        <taxon>Bacteria</taxon>
        <taxon>Bacillati</taxon>
        <taxon>Bacillota</taxon>
        <taxon>Bacilli</taxon>
        <taxon>Bacillales</taxon>
        <taxon>Bacillaceae</taxon>
        <taxon>Lysinibacillus</taxon>
    </lineage>
</organism>
<protein>
    <submittedName>
        <fullName evidence="2">Sodium:potassium antiporter</fullName>
    </submittedName>
</protein>
<evidence type="ECO:0000256" key="1">
    <source>
        <dbReference type="SAM" id="Phobius"/>
    </source>
</evidence>
<feature type="transmembrane region" description="Helical" evidence="1">
    <location>
        <begin position="31"/>
        <end position="56"/>
    </location>
</feature>
<name>A0ABZ0S0Y8_9BACI</name>
<proteinExistence type="predicted"/>
<keyword evidence="1" id="KW-1133">Transmembrane helix</keyword>
<gene>
    <name evidence="2" type="ORF">R6U77_04310</name>
</gene>
<keyword evidence="1" id="KW-0472">Membrane</keyword>
<dbReference type="Proteomes" id="UP001322664">
    <property type="component" value="Chromosome"/>
</dbReference>
<evidence type="ECO:0000313" key="2">
    <source>
        <dbReference type="EMBL" id="WPK12921.1"/>
    </source>
</evidence>
<accession>A0ABZ0S0Y8</accession>
<keyword evidence="1" id="KW-0812">Transmembrane</keyword>
<dbReference type="RefSeq" id="WP_293929492.1">
    <property type="nucleotide sequence ID" value="NZ_CP137624.1"/>
</dbReference>
<feature type="transmembrane region" description="Helical" evidence="1">
    <location>
        <begin position="7"/>
        <end position="25"/>
    </location>
</feature>